<dbReference type="RefSeq" id="XP_014674605.1">
    <property type="nucleotide sequence ID" value="XM_014819119.1"/>
</dbReference>
<reference evidence="6" key="1">
    <citation type="submission" date="2025-08" db="UniProtKB">
        <authorList>
            <consortium name="RefSeq"/>
        </authorList>
    </citation>
    <scope>IDENTIFICATION</scope>
</reference>
<evidence type="ECO:0000256" key="3">
    <source>
        <dbReference type="ARBA" id="ARBA00023134"/>
    </source>
</evidence>
<evidence type="ECO:0000256" key="4">
    <source>
        <dbReference type="SAM" id="MobiDB-lite"/>
    </source>
</evidence>
<dbReference type="SMART" id="SM00175">
    <property type="entry name" value="RAB"/>
    <property type="match status" value="1"/>
</dbReference>
<dbReference type="Pfam" id="PF00071">
    <property type="entry name" value="Ras"/>
    <property type="match status" value="1"/>
</dbReference>
<dbReference type="Gene3D" id="3.40.50.300">
    <property type="entry name" value="P-loop containing nucleotide triphosphate hydrolases"/>
    <property type="match status" value="1"/>
</dbReference>
<evidence type="ECO:0000313" key="6">
    <source>
        <dbReference type="RefSeq" id="XP_014674605.1"/>
    </source>
</evidence>
<dbReference type="InterPro" id="IPR001806">
    <property type="entry name" value="Small_GTPase"/>
</dbReference>
<organism evidence="5 6">
    <name type="scientific">Priapulus caudatus</name>
    <name type="common">Priapulid worm</name>
    <dbReference type="NCBI Taxonomy" id="37621"/>
    <lineage>
        <taxon>Eukaryota</taxon>
        <taxon>Metazoa</taxon>
        <taxon>Ecdysozoa</taxon>
        <taxon>Scalidophora</taxon>
        <taxon>Priapulida</taxon>
        <taxon>Priapulimorpha</taxon>
        <taxon>Priapulimorphida</taxon>
        <taxon>Priapulidae</taxon>
        <taxon>Priapulus</taxon>
    </lineage>
</organism>
<evidence type="ECO:0000256" key="2">
    <source>
        <dbReference type="ARBA" id="ARBA00022741"/>
    </source>
</evidence>
<dbReference type="SUPFAM" id="SSF52540">
    <property type="entry name" value="P-loop containing nucleoside triphosphate hydrolases"/>
    <property type="match status" value="1"/>
</dbReference>
<comment type="similarity">
    <text evidence="1">Belongs to the small GTPase superfamily. Ras family. KappaB-Ras subfamily.</text>
</comment>
<accession>A0ABM1EQY4</accession>
<dbReference type="PANTHER" id="PTHR46152:SF3">
    <property type="entry name" value="NF-KAPPA-B INHIBITOR-INTERACTING RAS-LIKE PROTEIN"/>
    <property type="match status" value="1"/>
</dbReference>
<dbReference type="InterPro" id="IPR005225">
    <property type="entry name" value="Small_GTP-bd"/>
</dbReference>
<dbReference type="GeneID" id="106814768"/>
<name>A0ABM1EQY4_PRICU</name>
<feature type="region of interest" description="Disordered" evidence="4">
    <location>
        <begin position="141"/>
        <end position="174"/>
    </location>
</feature>
<dbReference type="PROSITE" id="PS51421">
    <property type="entry name" value="RAS"/>
    <property type="match status" value="1"/>
</dbReference>
<keyword evidence="2" id="KW-0547">Nucleotide-binding</keyword>
<keyword evidence="5" id="KW-1185">Reference proteome</keyword>
<dbReference type="Proteomes" id="UP000695022">
    <property type="component" value="Unplaced"/>
</dbReference>
<keyword evidence="3" id="KW-0342">GTP-binding</keyword>
<sequence length="174" mass="19394">MPKIPKVVICGLQGTGKTAILEQLIYGNHKVGSEVDPTIEDVYVANIETDRGTKEKIRFYDTAGLNEQKVTTLKHLFSSVDGVILVYSVTDTQSFKKLDILRKEVDRAKDKKELPVIVLANKSDLTDERIVDKAQGEMWAARERNKSSFPTASQLARKITSKGEPKAEKNVSEC</sequence>
<dbReference type="PROSITE" id="PS51419">
    <property type="entry name" value="RAB"/>
    <property type="match status" value="1"/>
</dbReference>
<protein>
    <submittedName>
        <fullName evidence="6">NF-kappa-B inhibitor-interacting Ras-like protein 2 isoform X2</fullName>
    </submittedName>
</protein>
<proteinExistence type="inferred from homology"/>
<dbReference type="SMART" id="SM00173">
    <property type="entry name" value="RAS"/>
    <property type="match status" value="1"/>
</dbReference>
<gene>
    <name evidence="6" type="primary">LOC106814768</name>
</gene>
<dbReference type="PRINTS" id="PR00449">
    <property type="entry name" value="RASTRNSFRMNG"/>
</dbReference>
<evidence type="ECO:0000256" key="1">
    <source>
        <dbReference type="ARBA" id="ARBA00008094"/>
    </source>
</evidence>
<dbReference type="NCBIfam" id="TIGR00231">
    <property type="entry name" value="small_GTP"/>
    <property type="match status" value="1"/>
</dbReference>
<dbReference type="PANTHER" id="PTHR46152">
    <property type="entry name" value="NF-KAPPA-B INHIBITOR-INTERACTING RAS-LIKE PROTEIN"/>
    <property type="match status" value="1"/>
</dbReference>
<dbReference type="InterPro" id="IPR042227">
    <property type="entry name" value="KBRS"/>
</dbReference>
<evidence type="ECO:0000313" key="5">
    <source>
        <dbReference type="Proteomes" id="UP000695022"/>
    </source>
</evidence>
<feature type="compositionally biased region" description="Basic and acidic residues" evidence="4">
    <location>
        <begin position="161"/>
        <end position="174"/>
    </location>
</feature>
<dbReference type="InterPro" id="IPR027417">
    <property type="entry name" value="P-loop_NTPase"/>
</dbReference>